<protein>
    <submittedName>
        <fullName evidence="2">Uncharacterized protein</fullName>
    </submittedName>
</protein>
<gene>
    <name evidence="2" type="ORF">I3842_11G078800</name>
</gene>
<feature type="compositionally biased region" description="Polar residues" evidence="1">
    <location>
        <begin position="10"/>
        <end position="20"/>
    </location>
</feature>
<dbReference type="Proteomes" id="UP000811246">
    <property type="component" value="Chromosome 11"/>
</dbReference>
<feature type="region of interest" description="Disordered" evidence="1">
    <location>
        <begin position="1"/>
        <end position="25"/>
    </location>
</feature>
<proteinExistence type="predicted"/>
<name>A0A922IYF0_CARIL</name>
<evidence type="ECO:0000313" key="2">
    <source>
        <dbReference type="EMBL" id="KAG6687575.1"/>
    </source>
</evidence>
<dbReference type="AlphaFoldDB" id="A0A922IYF0"/>
<dbReference type="EMBL" id="CM031835">
    <property type="protein sequence ID" value="KAG6687575.1"/>
    <property type="molecule type" value="Genomic_DNA"/>
</dbReference>
<sequence>MRRPSLFPLDQSNLAPTASVQPKPKFQPLQRFLKKHTAIKTTPFYISPKPPSRLYFLPRSPLASATPPPIPQSLKPMQTTDSHPTLCRRLSCNLLSHTTPQPRPLASSTILHRPRKQAERLTARHSSSVVAVAAAPPDQDHAAETLHGEIVATRHTASPTASSPPLGLHLVFDFKFDSCTEHYIGDTDKTSHLLTAVFPLEST</sequence>
<comment type="caution">
    <text evidence="2">The sequence shown here is derived from an EMBL/GenBank/DDBJ whole genome shotgun (WGS) entry which is preliminary data.</text>
</comment>
<accession>A0A922IYF0</accession>
<organism evidence="2 3">
    <name type="scientific">Carya illinoinensis</name>
    <name type="common">Pecan</name>
    <dbReference type="NCBI Taxonomy" id="32201"/>
    <lineage>
        <taxon>Eukaryota</taxon>
        <taxon>Viridiplantae</taxon>
        <taxon>Streptophyta</taxon>
        <taxon>Embryophyta</taxon>
        <taxon>Tracheophyta</taxon>
        <taxon>Spermatophyta</taxon>
        <taxon>Magnoliopsida</taxon>
        <taxon>eudicotyledons</taxon>
        <taxon>Gunneridae</taxon>
        <taxon>Pentapetalae</taxon>
        <taxon>rosids</taxon>
        <taxon>fabids</taxon>
        <taxon>Fagales</taxon>
        <taxon>Juglandaceae</taxon>
        <taxon>Carya</taxon>
    </lineage>
</organism>
<evidence type="ECO:0000256" key="1">
    <source>
        <dbReference type="SAM" id="MobiDB-lite"/>
    </source>
</evidence>
<reference evidence="2" key="1">
    <citation type="submission" date="2021-01" db="EMBL/GenBank/DDBJ databases">
        <authorList>
            <person name="Lovell J.T."/>
            <person name="Bentley N."/>
            <person name="Bhattarai G."/>
            <person name="Jenkins J.W."/>
            <person name="Sreedasyam A."/>
            <person name="Alarcon Y."/>
            <person name="Bock C."/>
            <person name="Boston L."/>
            <person name="Carlson J."/>
            <person name="Cervantes K."/>
            <person name="Clermont K."/>
            <person name="Krom N."/>
            <person name="Kubenka K."/>
            <person name="Mamidi S."/>
            <person name="Mattison C."/>
            <person name="Monteros M."/>
            <person name="Pisani C."/>
            <person name="Plott C."/>
            <person name="Rajasekar S."/>
            <person name="Rhein H.S."/>
            <person name="Rohla C."/>
            <person name="Song M."/>
            <person name="Hilaire R.S."/>
            <person name="Shu S."/>
            <person name="Wells L."/>
            <person name="Wang X."/>
            <person name="Webber J."/>
            <person name="Heerema R.J."/>
            <person name="Klein P."/>
            <person name="Conner P."/>
            <person name="Grauke L."/>
            <person name="Grimwood J."/>
            <person name="Schmutz J."/>
            <person name="Randall J.J."/>
        </authorList>
    </citation>
    <scope>NUCLEOTIDE SEQUENCE</scope>
    <source>
        <tissue evidence="2">Leaf</tissue>
    </source>
</reference>
<evidence type="ECO:0000313" key="3">
    <source>
        <dbReference type="Proteomes" id="UP000811246"/>
    </source>
</evidence>